<keyword evidence="2" id="KW-1003">Cell membrane</keyword>
<evidence type="ECO:0000313" key="10">
    <source>
        <dbReference type="Proteomes" id="UP000019194"/>
    </source>
</evidence>
<dbReference type="PANTHER" id="PTHR32309">
    <property type="entry name" value="TYROSINE-PROTEIN KINASE"/>
    <property type="match status" value="1"/>
</dbReference>
<dbReference type="PANTHER" id="PTHR32309:SF13">
    <property type="entry name" value="FERRIC ENTEROBACTIN TRANSPORT PROTEIN FEPE"/>
    <property type="match status" value="1"/>
</dbReference>
<proteinExistence type="predicted"/>
<dbReference type="GO" id="GO:0004713">
    <property type="term" value="F:protein tyrosine kinase activity"/>
    <property type="evidence" value="ECO:0007669"/>
    <property type="project" value="TreeGrafter"/>
</dbReference>
<keyword evidence="4 7" id="KW-1133">Transmembrane helix</keyword>
<dbReference type="InterPro" id="IPR050445">
    <property type="entry name" value="Bact_polysacc_biosynth/exp"/>
</dbReference>
<comment type="subcellular location">
    <subcellularLocation>
        <location evidence="1">Cell membrane</location>
        <topology evidence="1">Multi-pass membrane protein</topology>
    </subcellularLocation>
</comment>
<feature type="region of interest" description="Disordered" evidence="6">
    <location>
        <begin position="105"/>
        <end position="124"/>
    </location>
</feature>
<evidence type="ECO:0000256" key="1">
    <source>
        <dbReference type="ARBA" id="ARBA00004651"/>
    </source>
</evidence>
<accession>A0A7G2IMY5</accession>
<evidence type="ECO:0000313" key="9">
    <source>
        <dbReference type="EMBL" id="CDL38586.1"/>
    </source>
</evidence>
<dbReference type="Pfam" id="PF02706">
    <property type="entry name" value="Wzz"/>
    <property type="match status" value="1"/>
</dbReference>
<dbReference type="GO" id="GO:0005886">
    <property type="term" value="C:plasma membrane"/>
    <property type="evidence" value="ECO:0007669"/>
    <property type="project" value="UniProtKB-SubCell"/>
</dbReference>
<comment type="caution">
    <text evidence="9">The sequence shown here is derived from an EMBL/GenBank/DDBJ whole genome shotgun (WGS) entry which is preliminary data.</text>
</comment>
<evidence type="ECO:0000256" key="2">
    <source>
        <dbReference type="ARBA" id="ARBA00022475"/>
    </source>
</evidence>
<feature type="transmembrane region" description="Helical" evidence="7">
    <location>
        <begin position="24"/>
        <end position="42"/>
    </location>
</feature>
<evidence type="ECO:0000256" key="6">
    <source>
        <dbReference type="SAM" id="MobiDB-lite"/>
    </source>
</evidence>
<dbReference type="Proteomes" id="UP000019194">
    <property type="component" value="Unassembled WGS sequence"/>
</dbReference>
<evidence type="ECO:0000259" key="8">
    <source>
        <dbReference type="Pfam" id="PF02706"/>
    </source>
</evidence>
<evidence type="ECO:0000256" key="7">
    <source>
        <dbReference type="SAM" id="Phobius"/>
    </source>
</evidence>
<feature type="region of interest" description="Disordered" evidence="6">
    <location>
        <begin position="299"/>
        <end position="327"/>
    </location>
</feature>
<reference evidence="9 10" key="1">
    <citation type="submission" date="2013-10" db="EMBL/GenBank/DDBJ databases">
        <title>Antibiotic resistance diversity of beta-lactamase producers in the General Hospital Vienna.</title>
        <authorList>
            <person name="Barisic I."/>
            <person name="Mitteregger D."/>
            <person name="Hirschl A.M."/>
            <person name="Noehammer C."/>
            <person name="Wiesinger-Mayr H."/>
        </authorList>
    </citation>
    <scope>NUCLEOTIDE SEQUENCE [LARGE SCALE GENOMIC DNA]</scope>
    <source>
        <strain evidence="9 10">ISC11</strain>
    </source>
</reference>
<dbReference type="EMBL" id="CBWP010000043">
    <property type="protein sequence ID" value="CDL38586.1"/>
    <property type="molecule type" value="Genomic_DNA"/>
</dbReference>
<keyword evidence="5 7" id="KW-0472">Membrane</keyword>
<evidence type="ECO:0000256" key="3">
    <source>
        <dbReference type="ARBA" id="ARBA00022692"/>
    </source>
</evidence>
<name>A0A7G2IMY5_CITFR</name>
<protein>
    <submittedName>
        <fullName evidence="9">Capsular polysaccharide synthesis enzyme CpsD, exopolysaccharide synthesis</fullName>
    </submittedName>
</protein>
<dbReference type="InterPro" id="IPR003856">
    <property type="entry name" value="LPS_length_determ_N"/>
</dbReference>
<dbReference type="AlphaFoldDB" id="A0A7G2IMY5"/>
<sequence length="327" mass="36351">MENGKKRESSVEFSRFAKELKKNAWKIALAGIVAGVVAYPLISMMSSKYVSTATVLIKAQADNVSPFPQVDGFDSTRSGYYETQYALMHSRIVLEKAVRDMKLDENPEFTGEKAGARGADSNESRQLRMEQALKTLAKNLNVIGIRTTNLASITYESTSPQVAADIANGVAQAFINYTVEQKRLKVEQARELNFEKMEEIQTSIAKQKDEMDNYLKNAGLLTFRGIDGFETEQLSIVTNRLADATQRRVAAESVYNEVNGGGKSIESVISLPSVSNHAQIQDLRIALIQAQRTLSEQRKVYGPKKSRHFKSRGRCSVDPKPDWTSIG</sequence>
<organism evidence="9 10">
    <name type="scientific">Citrobacter freundii</name>
    <dbReference type="NCBI Taxonomy" id="546"/>
    <lineage>
        <taxon>Bacteria</taxon>
        <taxon>Pseudomonadati</taxon>
        <taxon>Pseudomonadota</taxon>
        <taxon>Gammaproteobacteria</taxon>
        <taxon>Enterobacterales</taxon>
        <taxon>Enterobacteriaceae</taxon>
        <taxon>Citrobacter</taxon>
        <taxon>Citrobacter freundii complex</taxon>
    </lineage>
</organism>
<evidence type="ECO:0000256" key="4">
    <source>
        <dbReference type="ARBA" id="ARBA00022989"/>
    </source>
</evidence>
<keyword evidence="3 7" id="KW-0812">Transmembrane</keyword>
<evidence type="ECO:0000256" key="5">
    <source>
        <dbReference type="ARBA" id="ARBA00023136"/>
    </source>
</evidence>
<feature type="domain" description="Polysaccharide chain length determinant N-terminal" evidence="8">
    <location>
        <begin position="12"/>
        <end position="100"/>
    </location>
</feature>
<feature type="compositionally biased region" description="Basic residues" evidence="6">
    <location>
        <begin position="301"/>
        <end position="313"/>
    </location>
</feature>